<protein>
    <submittedName>
        <fullName evidence="4">Uncharacterized protein</fullName>
    </submittedName>
</protein>
<evidence type="ECO:0000259" key="2">
    <source>
        <dbReference type="Pfam" id="PF20744"/>
    </source>
</evidence>
<evidence type="ECO:0000313" key="5">
    <source>
        <dbReference type="Proteomes" id="UP000245138"/>
    </source>
</evidence>
<accession>A0A2U1TMJ6</accession>
<reference evidence="4 5" key="1">
    <citation type="submission" date="2018-04" db="EMBL/GenBank/DDBJ databases">
        <title>Brenneria corticis sp.nov.</title>
        <authorList>
            <person name="Li Y."/>
        </authorList>
    </citation>
    <scope>NUCLEOTIDE SEQUENCE [LARGE SCALE GENOMIC DNA]</scope>
    <source>
        <strain evidence="4 5">LMG 27715</strain>
    </source>
</reference>
<dbReference type="InterPro" id="IPR058008">
    <property type="entry name" value="Gp26_C"/>
</dbReference>
<sequence length="603" mass="64453">MSDLITPDDLPAINELNEFTDKVPELQINTDVLGGTDGPANFQARALSNRTKYLKTKLEEIKNELNQLSEDTENTINQINQDIDSLSQNTENELNQLSNDIDQASQSANDSMKKSANGSDIDDAETFRENLGLKNAALATVISSLIDSTAARLMSVGAFGLGGVGIRIPAGTDVLTYLSTAQSGKYSALGTNPSTPTSSEGWMFELINFNNSLRGVFATPATITAASHRVFYNCYNGGVWSGWSEFWTNRNLQNPLTAAGAQTITGVKVFSYDGAGIVLRPVSTNMANFIRGQTEAGVNTWWIGRGSNTTADVSLLNESGGAYIRLLQNGNIQLNVATTVTINGVNVLTENTGVTTSTAQTITGTKTFSQNISIVRTSFPGIELSNTGIAAGTVGRYRLITASLAGALQIYSRSAGDTTTNQTVINIPTAATGTALVTGNNAVADSSGFWKTASPVINIYADGSFTATDDAEGVAVERLSEGTYKITGCAGMHPDAAWNGIDGGVTNPRCRNGLELTWNDFDVEPDGSVIVRIYHRPHPDAISFARNEIDGYENGDLIDVPKGFYIQVRVNMPERENTVETQSVRHSNVYCGTVSPSFIHVDA</sequence>
<organism evidence="4 5">
    <name type="scientific">Brenneria roseae subsp. americana</name>
    <dbReference type="NCBI Taxonomy" id="1508507"/>
    <lineage>
        <taxon>Bacteria</taxon>
        <taxon>Pseudomonadati</taxon>
        <taxon>Pseudomonadota</taxon>
        <taxon>Gammaproteobacteria</taxon>
        <taxon>Enterobacterales</taxon>
        <taxon>Pectobacteriaceae</taxon>
        <taxon>Brenneria</taxon>
    </lineage>
</organism>
<evidence type="ECO:0000259" key="3">
    <source>
        <dbReference type="Pfam" id="PF25670"/>
    </source>
</evidence>
<dbReference type="InterPro" id="IPR048388">
    <property type="entry name" value="Gp37_trimer"/>
</dbReference>
<evidence type="ECO:0000313" key="4">
    <source>
        <dbReference type="EMBL" id="PWC10640.1"/>
    </source>
</evidence>
<proteinExistence type="predicted"/>
<gene>
    <name evidence="4" type="ORF">B4923_16090</name>
</gene>
<dbReference type="OrthoDB" id="6683604at2"/>
<dbReference type="Gene3D" id="6.20.80.10">
    <property type="match status" value="1"/>
</dbReference>
<dbReference type="Pfam" id="PF25670">
    <property type="entry name" value="Phage_tail_C_2"/>
    <property type="match status" value="1"/>
</dbReference>
<feature type="domain" description="Tail fibre protein gp37 trimerization region" evidence="2">
    <location>
        <begin position="277"/>
        <end position="340"/>
    </location>
</feature>
<feature type="coiled-coil region" evidence="1">
    <location>
        <begin position="44"/>
        <end position="114"/>
    </location>
</feature>
<dbReference type="RefSeq" id="WP_109055386.1">
    <property type="nucleotide sequence ID" value="NZ_QDKJ01000013.1"/>
</dbReference>
<dbReference type="Pfam" id="PF20744">
    <property type="entry name" value="gp37_trimer"/>
    <property type="match status" value="1"/>
</dbReference>
<dbReference type="AlphaFoldDB" id="A0A2U1TMJ6"/>
<dbReference type="Proteomes" id="UP000245138">
    <property type="component" value="Unassembled WGS sequence"/>
</dbReference>
<feature type="domain" description="Phage tail protein C-terminal" evidence="3">
    <location>
        <begin position="441"/>
        <end position="574"/>
    </location>
</feature>
<keyword evidence="5" id="KW-1185">Reference proteome</keyword>
<evidence type="ECO:0000256" key="1">
    <source>
        <dbReference type="SAM" id="Coils"/>
    </source>
</evidence>
<keyword evidence="1" id="KW-0175">Coiled coil</keyword>
<dbReference type="EMBL" id="QDKJ01000013">
    <property type="protein sequence ID" value="PWC10640.1"/>
    <property type="molecule type" value="Genomic_DNA"/>
</dbReference>
<name>A0A2U1TMJ6_9GAMM</name>
<comment type="caution">
    <text evidence="4">The sequence shown here is derived from an EMBL/GenBank/DDBJ whole genome shotgun (WGS) entry which is preliminary data.</text>
</comment>